<dbReference type="Pfam" id="PF01326">
    <property type="entry name" value="PPDK_N"/>
    <property type="match status" value="1"/>
</dbReference>
<organism evidence="3 4">
    <name type="scientific">Alkalispirochaeta sphaeroplastigenens</name>
    <dbReference type="NCBI Taxonomy" id="1187066"/>
    <lineage>
        <taxon>Bacteria</taxon>
        <taxon>Pseudomonadati</taxon>
        <taxon>Spirochaetota</taxon>
        <taxon>Spirochaetia</taxon>
        <taxon>Spirochaetales</taxon>
        <taxon>Spirochaetaceae</taxon>
        <taxon>Alkalispirochaeta</taxon>
    </lineage>
</organism>
<keyword evidence="4" id="KW-1185">Reference proteome</keyword>
<protein>
    <recommendedName>
        <fullName evidence="5">Phosphoenolpyruvate synthase</fullName>
    </recommendedName>
</protein>
<dbReference type="PANTHER" id="PTHR43615:SF1">
    <property type="entry name" value="PPDK_N DOMAIN-CONTAINING PROTEIN"/>
    <property type="match status" value="1"/>
</dbReference>
<dbReference type="PANTHER" id="PTHR43615">
    <property type="entry name" value="PHOSPHOENOLPYRUVATE SYNTHASE-RELATED"/>
    <property type="match status" value="1"/>
</dbReference>
<dbReference type="InterPro" id="IPR008279">
    <property type="entry name" value="PEP-util_enz_mobile_dom"/>
</dbReference>
<dbReference type="SUPFAM" id="SSF56059">
    <property type="entry name" value="Glutathione synthetase ATP-binding domain-like"/>
    <property type="match status" value="1"/>
</dbReference>
<feature type="domain" description="PEP-utilising enzyme mobile" evidence="1">
    <location>
        <begin position="805"/>
        <end position="875"/>
    </location>
</feature>
<dbReference type="InterPro" id="IPR013815">
    <property type="entry name" value="ATP_grasp_subdomain_1"/>
</dbReference>
<dbReference type="Proteomes" id="UP000237350">
    <property type="component" value="Unassembled WGS sequence"/>
</dbReference>
<dbReference type="Gene3D" id="3.50.30.10">
    <property type="entry name" value="Phosphohistidine domain"/>
    <property type="match status" value="1"/>
</dbReference>
<accession>A0A2S4JHD9</accession>
<evidence type="ECO:0000259" key="2">
    <source>
        <dbReference type="Pfam" id="PF01326"/>
    </source>
</evidence>
<dbReference type="Pfam" id="PF00391">
    <property type="entry name" value="PEP-utilizers"/>
    <property type="match status" value="1"/>
</dbReference>
<dbReference type="EMBL" id="LPWH01000112">
    <property type="protein sequence ID" value="POQ98936.1"/>
    <property type="molecule type" value="Genomic_DNA"/>
</dbReference>
<dbReference type="InterPro" id="IPR036637">
    <property type="entry name" value="Phosphohistidine_dom_sf"/>
</dbReference>
<dbReference type="InterPro" id="IPR002192">
    <property type="entry name" value="PPDK_AMP/ATP-bd"/>
</dbReference>
<dbReference type="SUPFAM" id="SSF52009">
    <property type="entry name" value="Phosphohistidine domain"/>
    <property type="match status" value="1"/>
</dbReference>
<dbReference type="AlphaFoldDB" id="A0A2S4JHD9"/>
<dbReference type="Gene3D" id="3.30.1490.20">
    <property type="entry name" value="ATP-grasp fold, A domain"/>
    <property type="match status" value="1"/>
</dbReference>
<proteinExistence type="predicted"/>
<evidence type="ECO:0000313" key="3">
    <source>
        <dbReference type="EMBL" id="POQ98936.1"/>
    </source>
</evidence>
<reference evidence="4" key="1">
    <citation type="submission" date="2015-12" db="EMBL/GenBank/DDBJ databases">
        <authorList>
            <person name="Lodha T.D."/>
            <person name="Chintalapati S."/>
            <person name="Chintalapati V.R."/>
            <person name="Sravanthi T."/>
        </authorList>
    </citation>
    <scope>NUCLEOTIDE SEQUENCE [LARGE SCALE GENOMIC DNA]</scope>
    <source>
        <strain evidence="4">JC133</strain>
    </source>
</reference>
<evidence type="ECO:0000259" key="1">
    <source>
        <dbReference type="Pfam" id="PF00391"/>
    </source>
</evidence>
<dbReference type="InterPro" id="IPR051549">
    <property type="entry name" value="PEP_Utilizing_Enz"/>
</dbReference>
<evidence type="ECO:0008006" key="5">
    <source>
        <dbReference type="Google" id="ProtNLM"/>
    </source>
</evidence>
<dbReference type="Gene3D" id="3.30.470.20">
    <property type="entry name" value="ATP-grasp fold, B domain"/>
    <property type="match status" value="1"/>
</dbReference>
<sequence>MDGTNNAGALTHRARIIVLDSLTSNHSALAGGKAVNLGEMLRAGLPVPPGFVISTDAYRAAVAEQNLDPSIQEILSQTSLDDADQLERAAVQIQALFQAVRIPAELREEITEAYLSLGKDVSVAVRSSSTAEDLPGFSFAGQYDSFLNVAGIPDLLDRIVRCWASLWNPRALSYRIRQGIGNDDLAHGVVVQKLVAADTSGILFTANPLNGRRDQLLLNASWGMGEAVVSGEVNPDQWVIDRESGRIVESRIARKEQMTIRRKDGISHVEVPVDRQEVASLSEEEISQLRALALTADQHFGEPQDIEWACEGGSLYLVQSRPVTSLYPVPETEPGRPGVRIYINVNSYSQAMQEPFTPIGEDLIRMAVRHVRKDLGPRKIPQNSLWYFKTAGGRFFMDITPFLRRERFWKKFRTPDSTDKDPITTMALLQYLEANRHEVLRYKERVSFIKVANPRLLWFLLNVLREGLRGKRNARAARTRAIAAGDTALADIRRACESARTYEEKIDFIREQIGAVFMAGAGTLFGIAPSAGYIARVRRLMEKHLGDRADLDLVEKAVPHSVTTSMGMELMQLAEHYDTTNCQPNAEDREIREFLDRYGHKKSIELDPGTPTWAEEPGYVLDLVRSYMENGRYRQAKADFARNSRMGEEAIDRICRRLLDAGKPRVAKKVRKLLHDFREMFGAREQSKFVITQGLQLIRNSLHDIGGELHRAGRLDQSDDVFFLRMDDLTSPSDLRQAVAENREAYIRNGRLKAPRLLTSTGEAIHSARMESDRDGVLCGVPVSPGMHEGRVRILHTPEEGRDLQKDEILVTTGTNPAWTPLFLKVGALIMEWGGPISHGSVVAREYGLPAVAGVAGATTRLADGQRVRVDGQNGEVVILGD</sequence>
<dbReference type="GO" id="GO:0005524">
    <property type="term" value="F:ATP binding"/>
    <property type="evidence" value="ECO:0007669"/>
    <property type="project" value="InterPro"/>
</dbReference>
<evidence type="ECO:0000313" key="4">
    <source>
        <dbReference type="Proteomes" id="UP000237350"/>
    </source>
</evidence>
<dbReference type="GO" id="GO:0016301">
    <property type="term" value="F:kinase activity"/>
    <property type="evidence" value="ECO:0007669"/>
    <property type="project" value="InterPro"/>
</dbReference>
<dbReference type="RefSeq" id="WP_103680790.1">
    <property type="nucleotide sequence ID" value="NZ_LPWH01000112.1"/>
</dbReference>
<name>A0A2S4JHD9_9SPIO</name>
<gene>
    <name evidence="3" type="ORF">AU468_11100</name>
</gene>
<comment type="caution">
    <text evidence="3">The sequence shown here is derived from an EMBL/GenBank/DDBJ whole genome shotgun (WGS) entry which is preliminary data.</text>
</comment>
<dbReference type="OrthoDB" id="9765468at2"/>
<feature type="domain" description="Pyruvate phosphate dikinase AMP/ATP-binding" evidence="2">
    <location>
        <begin position="29"/>
        <end position="325"/>
    </location>
</feature>